<dbReference type="InterPro" id="IPR004827">
    <property type="entry name" value="bZIP"/>
</dbReference>
<comment type="subcellular location">
    <subcellularLocation>
        <location evidence="1">Nucleus</location>
    </subcellularLocation>
</comment>
<evidence type="ECO:0000313" key="7">
    <source>
        <dbReference type="EMBL" id="KAK7310983.1"/>
    </source>
</evidence>
<keyword evidence="5" id="KW-0732">Signal</keyword>
<keyword evidence="2" id="KW-0238">DNA-binding</keyword>
<evidence type="ECO:0000256" key="4">
    <source>
        <dbReference type="SAM" id="MobiDB-lite"/>
    </source>
</evidence>
<evidence type="ECO:0000313" key="8">
    <source>
        <dbReference type="Proteomes" id="UP001359559"/>
    </source>
</evidence>
<dbReference type="EMBL" id="JAYKXN010000002">
    <property type="protein sequence ID" value="KAK7310983.1"/>
    <property type="molecule type" value="Genomic_DNA"/>
</dbReference>
<reference evidence="7 8" key="1">
    <citation type="submission" date="2024-01" db="EMBL/GenBank/DDBJ databases">
        <title>The genomes of 5 underutilized Papilionoideae crops provide insights into root nodulation and disease resistance.</title>
        <authorList>
            <person name="Yuan L."/>
        </authorList>
    </citation>
    <scope>NUCLEOTIDE SEQUENCE [LARGE SCALE GENOMIC DNA]</scope>
    <source>
        <strain evidence="7">LY-2023</strain>
        <tissue evidence="7">Leaf</tissue>
    </source>
</reference>
<dbReference type="AlphaFoldDB" id="A0AAN9PW00"/>
<dbReference type="InterPro" id="IPR043452">
    <property type="entry name" value="BZIP46-like"/>
</dbReference>
<dbReference type="GO" id="GO:0045893">
    <property type="term" value="P:positive regulation of DNA-templated transcription"/>
    <property type="evidence" value="ECO:0007669"/>
    <property type="project" value="InterPro"/>
</dbReference>
<evidence type="ECO:0000256" key="1">
    <source>
        <dbReference type="ARBA" id="ARBA00004123"/>
    </source>
</evidence>
<evidence type="ECO:0000256" key="3">
    <source>
        <dbReference type="ARBA" id="ARBA00023242"/>
    </source>
</evidence>
<dbReference type="Gene3D" id="1.20.5.170">
    <property type="match status" value="1"/>
</dbReference>
<gene>
    <name evidence="7" type="ORF">RJT34_08812</name>
</gene>
<sequence length="173" mass="19285">MNFFCFVIAIAMASPPCNCWTHIADSLSPSPPSPSSSLPQTPTNTKSIEHVWKELKLASLSNCSLDLNNDSSSVLPSDSSFLMQTPPTLLCLSSSSAFQKQSCSSVSSESNCKKRGQQEDHHDQRHKRMIKNRESALRSRARKQETLFLSALPLDFKTENLVLFFLCFSFSFS</sequence>
<dbReference type="InterPro" id="IPR046347">
    <property type="entry name" value="bZIP_sf"/>
</dbReference>
<dbReference type="PANTHER" id="PTHR22952">
    <property type="entry name" value="CAMP-RESPONSE ELEMENT BINDING PROTEIN-RELATED"/>
    <property type="match status" value="1"/>
</dbReference>
<dbReference type="PANTHER" id="PTHR22952:SF450">
    <property type="entry name" value="PROTEIN FD-LIKE"/>
    <property type="match status" value="1"/>
</dbReference>
<evidence type="ECO:0000259" key="6">
    <source>
        <dbReference type="Pfam" id="PF00170"/>
    </source>
</evidence>
<comment type="caution">
    <text evidence="7">The sequence shown here is derived from an EMBL/GenBank/DDBJ whole genome shotgun (WGS) entry which is preliminary data.</text>
</comment>
<name>A0AAN9PW00_CLITE</name>
<feature type="chain" id="PRO_5042991973" description="BZIP domain-containing protein" evidence="5">
    <location>
        <begin position="20"/>
        <end position="173"/>
    </location>
</feature>
<keyword evidence="3" id="KW-0539">Nucleus</keyword>
<proteinExistence type="predicted"/>
<keyword evidence="8" id="KW-1185">Reference proteome</keyword>
<evidence type="ECO:0000256" key="5">
    <source>
        <dbReference type="SAM" id="SignalP"/>
    </source>
</evidence>
<dbReference type="GO" id="GO:0003677">
    <property type="term" value="F:DNA binding"/>
    <property type="evidence" value="ECO:0007669"/>
    <property type="project" value="UniProtKB-KW"/>
</dbReference>
<accession>A0AAN9PW00</accession>
<dbReference type="Pfam" id="PF00170">
    <property type="entry name" value="bZIP_1"/>
    <property type="match status" value="1"/>
</dbReference>
<evidence type="ECO:0000256" key="2">
    <source>
        <dbReference type="ARBA" id="ARBA00023125"/>
    </source>
</evidence>
<dbReference type="GO" id="GO:0005634">
    <property type="term" value="C:nucleus"/>
    <property type="evidence" value="ECO:0007669"/>
    <property type="project" value="UniProtKB-SubCell"/>
</dbReference>
<feature type="domain" description="BZIP" evidence="6">
    <location>
        <begin position="123"/>
        <end position="146"/>
    </location>
</feature>
<dbReference type="SUPFAM" id="SSF57959">
    <property type="entry name" value="Leucine zipper domain"/>
    <property type="match status" value="1"/>
</dbReference>
<dbReference type="Proteomes" id="UP001359559">
    <property type="component" value="Unassembled WGS sequence"/>
</dbReference>
<protein>
    <recommendedName>
        <fullName evidence="6">BZIP domain-containing protein</fullName>
    </recommendedName>
</protein>
<organism evidence="7 8">
    <name type="scientific">Clitoria ternatea</name>
    <name type="common">Butterfly pea</name>
    <dbReference type="NCBI Taxonomy" id="43366"/>
    <lineage>
        <taxon>Eukaryota</taxon>
        <taxon>Viridiplantae</taxon>
        <taxon>Streptophyta</taxon>
        <taxon>Embryophyta</taxon>
        <taxon>Tracheophyta</taxon>
        <taxon>Spermatophyta</taxon>
        <taxon>Magnoliopsida</taxon>
        <taxon>eudicotyledons</taxon>
        <taxon>Gunneridae</taxon>
        <taxon>Pentapetalae</taxon>
        <taxon>rosids</taxon>
        <taxon>fabids</taxon>
        <taxon>Fabales</taxon>
        <taxon>Fabaceae</taxon>
        <taxon>Papilionoideae</taxon>
        <taxon>50 kb inversion clade</taxon>
        <taxon>NPAAA clade</taxon>
        <taxon>indigoferoid/millettioid clade</taxon>
        <taxon>Phaseoleae</taxon>
        <taxon>Clitoria</taxon>
    </lineage>
</organism>
<feature type="signal peptide" evidence="5">
    <location>
        <begin position="1"/>
        <end position="19"/>
    </location>
</feature>
<dbReference type="GO" id="GO:0003700">
    <property type="term" value="F:DNA-binding transcription factor activity"/>
    <property type="evidence" value="ECO:0007669"/>
    <property type="project" value="InterPro"/>
</dbReference>
<feature type="region of interest" description="Disordered" evidence="4">
    <location>
        <begin position="107"/>
        <end position="128"/>
    </location>
</feature>